<proteinExistence type="predicted"/>
<dbReference type="AlphaFoldDB" id="A0A0A9EIM8"/>
<accession>A0A0A9EIM8</accession>
<organism evidence="1">
    <name type="scientific">Arundo donax</name>
    <name type="common">Giant reed</name>
    <name type="synonym">Donax arundinaceus</name>
    <dbReference type="NCBI Taxonomy" id="35708"/>
    <lineage>
        <taxon>Eukaryota</taxon>
        <taxon>Viridiplantae</taxon>
        <taxon>Streptophyta</taxon>
        <taxon>Embryophyta</taxon>
        <taxon>Tracheophyta</taxon>
        <taxon>Spermatophyta</taxon>
        <taxon>Magnoliopsida</taxon>
        <taxon>Liliopsida</taxon>
        <taxon>Poales</taxon>
        <taxon>Poaceae</taxon>
        <taxon>PACMAD clade</taxon>
        <taxon>Arundinoideae</taxon>
        <taxon>Arundineae</taxon>
        <taxon>Arundo</taxon>
    </lineage>
</organism>
<reference evidence="1" key="2">
    <citation type="journal article" date="2015" name="Data Brief">
        <title>Shoot transcriptome of the giant reed, Arundo donax.</title>
        <authorList>
            <person name="Barrero R.A."/>
            <person name="Guerrero F.D."/>
            <person name="Moolhuijzen P."/>
            <person name="Goolsby J.A."/>
            <person name="Tidwell J."/>
            <person name="Bellgard S.E."/>
            <person name="Bellgard M.I."/>
        </authorList>
    </citation>
    <scope>NUCLEOTIDE SEQUENCE</scope>
    <source>
        <tissue evidence="1">Shoot tissue taken approximately 20 cm above the soil surface</tissue>
    </source>
</reference>
<protein>
    <submittedName>
        <fullName evidence="1">Uncharacterized protein</fullName>
    </submittedName>
</protein>
<dbReference type="EMBL" id="GBRH01201983">
    <property type="protein sequence ID" value="JAD95912.1"/>
    <property type="molecule type" value="Transcribed_RNA"/>
</dbReference>
<name>A0A0A9EIM8_ARUDO</name>
<reference evidence="1" key="1">
    <citation type="submission" date="2014-09" db="EMBL/GenBank/DDBJ databases">
        <authorList>
            <person name="Magalhaes I.L.F."/>
            <person name="Oliveira U."/>
            <person name="Santos F.R."/>
            <person name="Vidigal T.H.D.A."/>
            <person name="Brescovit A.D."/>
            <person name="Santos A.J."/>
        </authorList>
    </citation>
    <scope>NUCLEOTIDE SEQUENCE</scope>
    <source>
        <tissue evidence="1">Shoot tissue taken approximately 20 cm above the soil surface</tissue>
    </source>
</reference>
<sequence>MQIDEPLFPINALCFVSKPTWVFVFLVEKGEAYLASAIWMPLYPSNELVNLFIDFFF</sequence>
<evidence type="ECO:0000313" key="1">
    <source>
        <dbReference type="EMBL" id="JAD95912.1"/>
    </source>
</evidence>